<keyword evidence="4 9" id="KW-0812">Transmembrane</keyword>
<reference evidence="11 12" key="1">
    <citation type="journal article" date="2016" name="Nat. Commun.">
        <title>Thousands of microbial genomes shed light on interconnected biogeochemical processes in an aquifer system.</title>
        <authorList>
            <person name="Anantharaman K."/>
            <person name="Brown C.T."/>
            <person name="Hug L.A."/>
            <person name="Sharon I."/>
            <person name="Castelle C.J."/>
            <person name="Probst A.J."/>
            <person name="Thomas B.C."/>
            <person name="Singh A."/>
            <person name="Wilkins M.J."/>
            <person name="Karaoz U."/>
            <person name="Brodie E.L."/>
            <person name="Williams K.H."/>
            <person name="Hubbard S.S."/>
            <person name="Banfield J.F."/>
        </authorList>
    </citation>
    <scope>NUCLEOTIDE SEQUENCE [LARGE SCALE GENOMIC DNA]</scope>
</reference>
<organism evidence="11 12">
    <name type="scientific">candidate division WWE3 bacterium RIFCSPHIGHO2_01_FULL_48_15</name>
    <dbReference type="NCBI Taxonomy" id="1802619"/>
    <lineage>
        <taxon>Bacteria</taxon>
        <taxon>Katanobacteria</taxon>
    </lineage>
</organism>
<dbReference type="EMBL" id="MEVC01000023">
    <property type="protein sequence ID" value="OGC54183.1"/>
    <property type="molecule type" value="Genomic_DNA"/>
</dbReference>
<evidence type="ECO:0000256" key="2">
    <source>
        <dbReference type="ARBA" id="ARBA00009749"/>
    </source>
</evidence>
<dbReference type="InterPro" id="IPR046342">
    <property type="entry name" value="CBS_dom_sf"/>
</dbReference>
<evidence type="ECO:0000256" key="5">
    <source>
        <dbReference type="ARBA" id="ARBA00022842"/>
    </source>
</evidence>
<feature type="transmembrane region" description="Helical" evidence="9">
    <location>
        <begin position="302"/>
        <end position="323"/>
    </location>
</feature>
<dbReference type="SMART" id="SM00116">
    <property type="entry name" value="CBS"/>
    <property type="match status" value="2"/>
</dbReference>
<dbReference type="Pfam" id="PF01769">
    <property type="entry name" value="MgtE"/>
    <property type="match status" value="1"/>
</dbReference>
<dbReference type="PANTHER" id="PTHR43773:SF1">
    <property type="entry name" value="MAGNESIUM TRANSPORTER MGTE"/>
    <property type="match status" value="1"/>
</dbReference>
<evidence type="ECO:0000256" key="7">
    <source>
        <dbReference type="ARBA" id="ARBA00023136"/>
    </source>
</evidence>
<feature type="domain" description="CBS" evidence="10">
    <location>
        <begin position="14"/>
        <end position="77"/>
    </location>
</feature>
<dbReference type="SUPFAM" id="SSF161093">
    <property type="entry name" value="MgtE membrane domain-like"/>
    <property type="match status" value="1"/>
</dbReference>
<accession>A0A1F4VBT5</accession>
<dbReference type="InterPro" id="IPR006667">
    <property type="entry name" value="SLC41_membr_dom"/>
</dbReference>
<dbReference type="AlphaFoldDB" id="A0A1F4VBT5"/>
<dbReference type="SUPFAM" id="SSF54631">
    <property type="entry name" value="CBS-domain pair"/>
    <property type="match status" value="1"/>
</dbReference>
<proteinExistence type="inferred from homology"/>
<evidence type="ECO:0000313" key="11">
    <source>
        <dbReference type="EMBL" id="OGC54183.1"/>
    </source>
</evidence>
<dbReference type="GO" id="GO:0015095">
    <property type="term" value="F:magnesium ion transmembrane transporter activity"/>
    <property type="evidence" value="ECO:0007669"/>
    <property type="project" value="InterPro"/>
</dbReference>
<feature type="transmembrane region" description="Helical" evidence="9">
    <location>
        <begin position="237"/>
        <end position="262"/>
    </location>
</feature>
<keyword evidence="6 9" id="KW-1133">Transmembrane helix</keyword>
<gene>
    <name evidence="11" type="ORF">A2797_00135</name>
</gene>
<dbReference type="PANTHER" id="PTHR43773">
    <property type="entry name" value="MAGNESIUM TRANSPORTER MGTE"/>
    <property type="match status" value="1"/>
</dbReference>
<dbReference type="Gene3D" id="3.10.580.10">
    <property type="entry name" value="CBS-domain"/>
    <property type="match status" value="1"/>
</dbReference>
<evidence type="ECO:0000256" key="1">
    <source>
        <dbReference type="ARBA" id="ARBA00004141"/>
    </source>
</evidence>
<evidence type="ECO:0000256" key="4">
    <source>
        <dbReference type="ARBA" id="ARBA00022692"/>
    </source>
</evidence>
<dbReference type="Gene3D" id="1.10.357.20">
    <property type="entry name" value="SLC41 divalent cation transporters, integral membrane domain"/>
    <property type="match status" value="1"/>
</dbReference>
<comment type="caution">
    <text evidence="11">The sequence shown here is derived from an EMBL/GenBank/DDBJ whole genome shotgun (WGS) entry which is preliminary data.</text>
</comment>
<evidence type="ECO:0000313" key="12">
    <source>
        <dbReference type="Proteomes" id="UP000179005"/>
    </source>
</evidence>
<name>A0A1F4VBT5_UNCKA</name>
<dbReference type="InterPro" id="IPR006669">
    <property type="entry name" value="MgtE_transporter"/>
</dbReference>
<comment type="subcellular location">
    <subcellularLocation>
        <location evidence="1">Membrane</location>
        <topology evidence="1">Multi-pass membrane protein</topology>
    </subcellularLocation>
</comment>
<keyword evidence="3" id="KW-0813">Transport</keyword>
<feature type="transmembrane region" description="Helical" evidence="9">
    <location>
        <begin position="164"/>
        <end position="184"/>
    </location>
</feature>
<comment type="similarity">
    <text evidence="2">Belongs to the SLC41A transporter family.</text>
</comment>
<dbReference type="InterPro" id="IPR000644">
    <property type="entry name" value="CBS_dom"/>
</dbReference>
<dbReference type="Proteomes" id="UP000179005">
    <property type="component" value="Unassembled WGS sequence"/>
</dbReference>
<dbReference type="Pfam" id="PF00571">
    <property type="entry name" value="CBS"/>
    <property type="match status" value="2"/>
</dbReference>
<dbReference type="InterPro" id="IPR036739">
    <property type="entry name" value="SLC41_membr_dom_sf"/>
</dbReference>
<keyword evidence="7 9" id="KW-0472">Membrane</keyword>
<sequence>MEEIIKKETAFSHMLTKVPIAYPDQTVGEVLQNIRRASGLQSADHVFVINNKEDRNLLGFVSIRVLLSSADEVKISEIILKDFPTVTAGVREDRVAILAIQHKLDVIPVVEKEKFIGAIDTIDLLRILHESHTEKLLRRAGILKDEGVVDIFRARALTLVRLRLPWLLIGLLGGMFATVLVSQFEPLLKETIALAFFIPVIAYMNGAAGTQSVTLFVRGLALEKVKISHYIVKETLVGLLIGAILGSLIFAFAFFAFGSLAVAQAVGLSMFLGISLSTLVALLVISILHATGKDPGVGADPLVTIVQDITSIAIYLFIASILVL</sequence>
<dbReference type="GO" id="GO:0016020">
    <property type="term" value="C:membrane"/>
    <property type="evidence" value="ECO:0007669"/>
    <property type="project" value="UniProtKB-SubCell"/>
</dbReference>
<evidence type="ECO:0000256" key="9">
    <source>
        <dbReference type="SAM" id="Phobius"/>
    </source>
</evidence>
<protein>
    <recommendedName>
        <fullName evidence="10">CBS domain-containing protein</fullName>
    </recommendedName>
</protein>
<evidence type="ECO:0000256" key="3">
    <source>
        <dbReference type="ARBA" id="ARBA00022448"/>
    </source>
</evidence>
<dbReference type="PROSITE" id="PS51371">
    <property type="entry name" value="CBS"/>
    <property type="match status" value="1"/>
</dbReference>
<keyword evidence="5" id="KW-0460">Magnesium</keyword>
<dbReference type="STRING" id="1802619.A2797_00135"/>
<evidence type="ECO:0000256" key="8">
    <source>
        <dbReference type="PROSITE-ProRule" id="PRU00703"/>
    </source>
</evidence>
<evidence type="ECO:0000256" key="6">
    <source>
        <dbReference type="ARBA" id="ARBA00022989"/>
    </source>
</evidence>
<feature type="transmembrane region" description="Helical" evidence="9">
    <location>
        <begin position="268"/>
        <end position="290"/>
    </location>
</feature>
<evidence type="ECO:0000259" key="10">
    <source>
        <dbReference type="PROSITE" id="PS51371"/>
    </source>
</evidence>
<feature type="transmembrane region" description="Helical" evidence="9">
    <location>
        <begin position="196"/>
        <end position="217"/>
    </location>
</feature>
<keyword evidence="8" id="KW-0129">CBS domain</keyword>